<dbReference type="PANTHER" id="PTHR38101:SF1">
    <property type="entry name" value="UPF0307 PROTEIN YJGA"/>
    <property type="match status" value="1"/>
</dbReference>
<dbReference type="CDD" id="cd16331">
    <property type="entry name" value="YjgA-like"/>
    <property type="match status" value="1"/>
</dbReference>
<keyword evidence="4 5" id="KW-0694">RNA-binding</keyword>
<keyword evidence="7" id="KW-1185">Reference proteome</keyword>
<keyword evidence="1 5" id="KW-0963">Cytoplasm</keyword>
<dbReference type="InterPro" id="IPR023153">
    <property type="entry name" value="DarP_sf"/>
</dbReference>
<dbReference type="Pfam" id="PF04751">
    <property type="entry name" value="DarP"/>
    <property type="match status" value="1"/>
</dbReference>
<evidence type="ECO:0000256" key="4">
    <source>
        <dbReference type="ARBA" id="ARBA00022884"/>
    </source>
</evidence>
<evidence type="ECO:0000256" key="1">
    <source>
        <dbReference type="ARBA" id="ARBA00022490"/>
    </source>
</evidence>
<dbReference type="Gene3D" id="1.10.60.30">
    <property type="entry name" value="PSPTO4464-like domains"/>
    <property type="match status" value="2"/>
</dbReference>
<gene>
    <name evidence="5" type="primary">darP</name>
    <name evidence="6" type="ORF">CWE15_05435</name>
</gene>
<keyword evidence="3 5" id="KW-0699">rRNA-binding</keyword>
<dbReference type="PANTHER" id="PTHR38101">
    <property type="entry name" value="UPF0307 PROTEIN YJGA"/>
    <property type="match status" value="1"/>
</dbReference>
<name>A0A432X7T5_9GAMM</name>
<evidence type="ECO:0000256" key="5">
    <source>
        <dbReference type="HAMAP-Rule" id="MF_00765"/>
    </source>
</evidence>
<dbReference type="HAMAP" id="MF_00765">
    <property type="entry name" value="DarP"/>
    <property type="match status" value="1"/>
</dbReference>
<dbReference type="GO" id="GO:0019843">
    <property type="term" value="F:rRNA binding"/>
    <property type="evidence" value="ECO:0007669"/>
    <property type="project" value="UniProtKB-UniRule"/>
</dbReference>
<dbReference type="GO" id="GO:1902626">
    <property type="term" value="P:assembly of large subunit precursor of preribosome"/>
    <property type="evidence" value="ECO:0007669"/>
    <property type="project" value="UniProtKB-UniRule"/>
</dbReference>
<comment type="function">
    <text evidence="5">Member of a network of 50S ribosomal subunit biogenesis factors which assembles along the 30S-50S interface, preventing incorrect 23S rRNA structures from forming. Promotes peptidyl transferase center (PTC) maturation.</text>
</comment>
<dbReference type="FunFam" id="1.10.60.30:FF:000002">
    <property type="entry name" value="UPF0307 protein YjgA"/>
    <property type="match status" value="1"/>
</dbReference>
<dbReference type="SUPFAM" id="SSF158710">
    <property type="entry name" value="PSPTO4464-like"/>
    <property type="match status" value="1"/>
</dbReference>
<protein>
    <recommendedName>
        <fullName evidence="5">Dual-action ribosomal maturation protein DarP</fullName>
    </recommendedName>
    <alternativeName>
        <fullName evidence="5">Large ribosomal subunit assembly factor DarP</fullName>
    </alternativeName>
</protein>
<evidence type="ECO:0000313" key="6">
    <source>
        <dbReference type="EMBL" id="RUO42847.1"/>
    </source>
</evidence>
<evidence type="ECO:0000313" key="7">
    <source>
        <dbReference type="Proteomes" id="UP000286976"/>
    </source>
</evidence>
<comment type="caution">
    <text evidence="6">The sequence shown here is derived from an EMBL/GenBank/DDBJ whole genome shotgun (WGS) entry which is preliminary data.</text>
</comment>
<dbReference type="GO" id="GO:0043022">
    <property type="term" value="F:ribosome binding"/>
    <property type="evidence" value="ECO:0007669"/>
    <property type="project" value="UniProtKB-UniRule"/>
</dbReference>
<dbReference type="NCBIfam" id="NF003593">
    <property type="entry name" value="PRK05255.1-1"/>
    <property type="match status" value="1"/>
</dbReference>
<dbReference type="InterPro" id="IPR006839">
    <property type="entry name" value="DarP"/>
</dbReference>
<organism evidence="6 7">
    <name type="scientific">Aliidiomarina taiwanensis</name>
    <dbReference type="NCBI Taxonomy" id="946228"/>
    <lineage>
        <taxon>Bacteria</taxon>
        <taxon>Pseudomonadati</taxon>
        <taxon>Pseudomonadota</taxon>
        <taxon>Gammaproteobacteria</taxon>
        <taxon>Alteromonadales</taxon>
        <taxon>Idiomarinaceae</taxon>
        <taxon>Aliidiomarina</taxon>
    </lineage>
</organism>
<evidence type="ECO:0000256" key="2">
    <source>
        <dbReference type="ARBA" id="ARBA00022517"/>
    </source>
</evidence>
<dbReference type="AlphaFoldDB" id="A0A432X7T5"/>
<keyword evidence="2 5" id="KW-0690">Ribosome biogenesis</keyword>
<dbReference type="EMBL" id="PIPQ01000002">
    <property type="protein sequence ID" value="RUO42847.1"/>
    <property type="molecule type" value="Genomic_DNA"/>
</dbReference>
<comment type="similarity">
    <text evidence="5">Belongs to the DarP family.</text>
</comment>
<proteinExistence type="inferred from homology"/>
<comment type="subcellular location">
    <subcellularLocation>
        <location evidence="5">Cytoplasm</location>
    </subcellularLocation>
    <text evidence="5">Associates with late stage pre-50S ribosomal subunits.</text>
</comment>
<accession>A0A432X7T5</accession>
<dbReference type="GO" id="GO:0005829">
    <property type="term" value="C:cytosol"/>
    <property type="evidence" value="ECO:0007669"/>
    <property type="project" value="TreeGrafter"/>
</dbReference>
<reference evidence="6 7" key="1">
    <citation type="journal article" date="2011" name="Front. Microbiol.">
        <title>Genomic signatures of strain selection and enhancement in Bacillus atrophaeus var. globigii, a historical biowarfare simulant.</title>
        <authorList>
            <person name="Gibbons H.S."/>
            <person name="Broomall S.M."/>
            <person name="McNew L.A."/>
            <person name="Daligault H."/>
            <person name="Chapman C."/>
            <person name="Bruce D."/>
            <person name="Karavis M."/>
            <person name="Krepps M."/>
            <person name="McGregor P.A."/>
            <person name="Hong C."/>
            <person name="Park K.H."/>
            <person name="Akmal A."/>
            <person name="Feldman A."/>
            <person name="Lin J.S."/>
            <person name="Chang W.E."/>
            <person name="Higgs B.W."/>
            <person name="Demirev P."/>
            <person name="Lindquist J."/>
            <person name="Liem A."/>
            <person name="Fochler E."/>
            <person name="Read T.D."/>
            <person name="Tapia R."/>
            <person name="Johnson S."/>
            <person name="Bishop-Lilly K.A."/>
            <person name="Detter C."/>
            <person name="Han C."/>
            <person name="Sozhamannan S."/>
            <person name="Rosenzweig C.N."/>
            <person name="Skowronski E.W."/>
        </authorList>
    </citation>
    <scope>NUCLEOTIDE SEQUENCE [LARGE SCALE GENOMIC DNA]</scope>
    <source>
        <strain evidence="6 7">AIT1</strain>
    </source>
</reference>
<evidence type="ECO:0000256" key="3">
    <source>
        <dbReference type="ARBA" id="ARBA00022730"/>
    </source>
</evidence>
<dbReference type="Proteomes" id="UP000286976">
    <property type="component" value="Unassembled WGS sequence"/>
</dbReference>
<sequence length="175" mass="20295">MTENYMSEDKTLMDDDLRPSKSERKREVLALTDLGRQLVDMSPHELAGLPISSSLMEAIKLAQRVRNKHAAFKRQIQYIGKLIRSSDAQAILDAMDARQQAYLVEQKHFHALEQWRDRLISEGDAALHDVLEQWPHIDRQHLRQLIRTAQKQAETNKPPTAARELFKYLREVSQA</sequence>
<dbReference type="PIRSF" id="PIRSF016183">
    <property type="entry name" value="UCP016183"/>
    <property type="match status" value="1"/>
</dbReference>